<protein>
    <submittedName>
        <fullName evidence="1">Uncharacterized protein</fullName>
    </submittedName>
</protein>
<reference evidence="1" key="2">
    <citation type="journal article" date="2022" name="New Phytol.">
        <title>Evolutionary transition to the ectomycorrhizal habit in the genomes of a hyperdiverse lineage of mushroom-forming fungi.</title>
        <authorList>
            <person name="Looney B."/>
            <person name="Miyauchi S."/>
            <person name="Morin E."/>
            <person name="Drula E."/>
            <person name="Courty P.E."/>
            <person name="Kohler A."/>
            <person name="Kuo A."/>
            <person name="LaButti K."/>
            <person name="Pangilinan J."/>
            <person name="Lipzen A."/>
            <person name="Riley R."/>
            <person name="Andreopoulos W."/>
            <person name="He G."/>
            <person name="Johnson J."/>
            <person name="Nolan M."/>
            <person name="Tritt A."/>
            <person name="Barry K.W."/>
            <person name="Grigoriev I.V."/>
            <person name="Nagy L.G."/>
            <person name="Hibbett D."/>
            <person name="Henrissat B."/>
            <person name="Matheny P.B."/>
            <person name="Labbe J."/>
            <person name="Martin F.M."/>
        </authorList>
    </citation>
    <scope>NUCLEOTIDE SEQUENCE</scope>
    <source>
        <strain evidence="1">FP105234-sp</strain>
    </source>
</reference>
<dbReference type="Proteomes" id="UP000814033">
    <property type="component" value="Unassembled WGS sequence"/>
</dbReference>
<reference evidence="1" key="1">
    <citation type="submission" date="2021-02" db="EMBL/GenBank/DDBJ databases">
        <authorList>
            <consortium name="DOE Joint Genome Institute"/>
            <person name="Ahrendt S."/>
            <person name="Looney B.P."/>
            <person name="Miyauchi S."/>
            <person name="Morin E."/>
            <person name="Drula E."/>
            <person name="Courty P.E."/>
            <person name="Chicoki N."/>
            <person name="Fauchery L."/>
            <person name="Kohler A."/>
            <person name="Kuo A."/>
            <person name="Labutti K."/>
            <person name="Pangilinan J."/>
            <person name="Lipzen A."/>
            <person name="Riley R."/>
            <person name="Andreopoulos W."/>
            <person name="He G."/>
            <person name="Johnson J."/>
            <person name="Barry K.W."/>
            <person name="Grigoriev I.V."/>
            <person name="Nagy L."/>
            <person name="Hibbett D."/>
            <person name="Henrissat B."/>
            <person name="Matheny P.B."/>
            <person name="Labbe J."/>
            <person name="Martin F."/>
        </authorList>
    </citation>
    <scope>NUCLEOTIDE SEQUENCE</scope>
    <source>
        <strain evidence="1">FP105234-sp</strain>
    </source>
</reference>
<evidence type="ECO:0000313" key="2">
    <source>
        <dbReference type="Proteomes" id="UP000814033"/>
    </source>
</evidence>
<evidence type="ECO:0000313" key="1">
    <source>
        <dbReference type="EMBL" id="KAI0039732.1"/>
    </source>
</evidence>
<organism evidence="1 2">
    <name type="scientific">Auriscalpium vulgare</name>
    <dbReference type="NCBI Taxonomy" id="40419"/>
    <lineage>
        <taxon>Eukaryota</taxon>
        <taxon>Fungi</taxon>
        <taxon>Dikarya</taxon>
        <taxon>Basidiomycota</taxon>
        <taxon>Agaricomycotina</taxon>
        <taxon>Agaricomycetes</taxon>
        <taxon>Russulales</taxon>
        <taxon>Auriscalpiaceae</taxon>
        <taxon>Auriscalpium</taxon>
    </lineage>
</organism>
<sequence length="621" mass="67966">MSLSSFLLPASKAKKVSVAVDGDLDALFRASAVAQPLASTSAAPPKTEKKRKRAVEAEVPKADAKKAKAVKPAASDALDGTVVAAAPKSSPKSKKEKSKKEKKTVNKHKPEESDDSDDDAGLEDAYHRKAGQKAGAPKDAQGDQEDDSQDDTDSEGDASKLVHESVAKPGKRAKTRTKAVKFTPEGETSEQRDARTIFVGNVPTGVAKTKSSLKQLKRHILALVPTSKIESIRFRSVAFQNPTSKLTGDSKEQPKAADDGRAHDRERAATWRASNPADDDDKDKERKRMTTQEKKRIAFIKHELHEEADSVHAYVVFAHPAPRAANLPALQVLDPYEAARLAVEKCDGTVFMERTLRVDAVRKAEKDSDVVAGDPKRTVFVGNLDFASKEEDLRVFFEGVVSAERGARGDEDSEEEDEGDEEAEKGGEAKPKTWVTRVRIIRDKDTQLGKGFAYVQFADRQCVDEVVALEEGKLKFAKRKLRVQRCKTLPGGAKISKPSAKSSNTQSKFPKSPRTSTAFKAPPTPISIPKGNPQLGEKLAHLPKEGRKAAKAANAERVARRLAKKKSRIALAKAGVHEVKKDRERVRKNGAEKVRKVGAPREQKKGRVRSEKSVMKRNVKK</sequence>
<gene>
    <name evidence="1" type="ORF">FA95DRAFT_1612338</name>
</gene>
<name>A0ACB8R771_9AGAM</name>
<dbReference type="EMBL" id="MU276269">
    <property type="protein sequence ID" value="KAI0039732.1"/>
    <property type="molecule type" value="Genomic_DNA"/>
</dbReference>
<keyword evidence="2" id="KW-1185">Reference proteome</keyword>
<comment type="caution">
    <text evidence="1">The sequence shown here is derived from an EMBL/GenBank/DDBJ whole genome shotgun (WGS) entry which is preliminary data.</text>
</comment>
<accession>A0ACB8R771</accession>
<proteinExistence type="predicted"/>